<organism evidence="2 3">
    <name type="scientific">Populibacterium corticicola</name>
    <dbReference type="NCBI Taxonomy" id="1812826"/>
    <lineage>
        <taxon>Bacteria</taxon>
        <taxon>Bacillati</taxon>
        <taxon>Actinomycetota</taxon>
        <taxon>Actinomycetes</taxon>
        <taxon>Micrococcales</taxon>
        <taxon>Jonesiaceae</taxon>
        <taxon>Populibacterium</taxon>
    </lineage>
</organism>
<evidence type="ECO:0000313" key="3">
    <source>
        <dbReference type="Proteomes" id="UP001597391"/>
    </source>
</evidence>
<feature type="chain" id="PRO_5046952319" evidence="1">
    <location>
        <begin position="30"/>
        <end position="205"/>
    </location>
</feature>
<accession>A0ABW5XEQ2</accession>
<sequence>MQFSRLAKAGAALAGSITLLLAASVSAQAATNVPSGHIDAVNVGCTWNGAQVEYQLGFKIGSTVYPASSIGDYVFQYDKSKLTWNGATSTWSAPDGISGVPDIGFNYSKGHANCADGIRIYPASVKRVAFSPHSTANEGFDSDDSSQSLLLGDGAATHVHGDWEFGDGNNSGGNWATSFYVYDHNDNLLPGLTSNQVTPFQVSIQ</sequence>
<comment type="caution">
    <text evidence="2">The sequence shown here is derived from an EMBL/GenBank/DDBJ whole genome shotgun (WGS) entry which is preliminary data.</text>
</comment>
<feature type="signal peptide" evidence="1">
    <location>
        <begin position="1"/>
        <end position="29"/>
    </location>
</feature>
<dbReference type="EMBL" id="JBHUOP010000003">
    <property type="protein sequence ID" value="MFD2840465.1"/>
    <property type="molecule type" value="Genomic_DNA"/>
</dbReference>
<keyword evidence="1" id="KW-0732">Signal</keyword>
<name>A0ABW5XEQ2_9MICO</name>
<dbReference type="Proteomes" id="UP001597391">
    <property type="component" value="Unassembled WGS sequence"/>
</dbReference>
<protein>
    <submittedName>
        <fullName evidence="2">Uncharacterized protein</fullName>
    </submittedName>
</protein>
<gene>
    <name evidence="2" type="ORF">ACFSYH_07740</name>
</gene>
<proteinExistence type="predicted"/>
<keyword evidence="3" id="KW-1185">Reference proteome</keyword>
<evidence type="ECO:0000256" key="1">
    <source>
        <dbReference type="SAM" id="SignalP"/>
    </source>
</evidence>
<dbReference type="RefSeq" id="WP_377466315.1">
    <property type="nucleotide sequence ID" value="NZ_JBHUOP010000003.1"/>
</dbReference>
<evidence type="ECO:0000313" key="2">
    <source>
        <dbReference type="EMBL" id="MFD2840465.1"/>
    </source>
</evidence>
<reference evidence="3" key="1">
    <citation type="journal article" date="2019" name="Int. J. Syst. Evol. Microbiol.">
        <title>The Global Catalogue of Microorganisms (GCM) 10K type strain sequencing project: providing services to taxonomists for standard genome sequencing and annotation.</title>
        <authorList>
            <consortium name="The Broad Institute Genomics Platform"/>
            <consortium name="The Broad Institute Genome Sequencing Center for Infectious Disease"/>
            <person name="Wu L."/>
            <person name="Ma J."/>
        </authorList>
    </citation>
    <scope>NUCLEOTIDE SEQUENCE [LARGE SCALE GENOMIC DNA]</scope>
    <source>
        <strain evidence="3">KCTC 33576</strain>
    </source>
</reference>